<dbReference type="EnsemblMetazoa" id="AMEM012934-RA">
    <property type="protein sequence ID" value="AMEM012934-PA"/>
    <property type="gene ID" value="AMEM012934"/>
</dbReference>
<dbReference type="Proteomes" id="UP000075903">
    <property type="component" value="Unassembled WGS sequence"/>
</dbReference>
<protein>
    <submittedName>
        <fullName evidence="2">Uncharacterized protein</fullName>
    </submittedName>
</protein>
<keyword evidence="3" id="KW-1185">Reference proteome</keyword>
<proteinExistence type="predicted"/>
<dbReference type="VEuPathDB" id="VectorBase:AMEM012934"/>
<accession>A0A182VD48</accession>
<evidence type="ECO:0000313" key="2">
    <source>
        <dbReference type="EnsemblMetazoa" id="AMEM012934-PA"/>
    </source>
</evidence>
<feature type="region of interest" description="Disordered" evidence="1">
    <location>
        <begin position="189"/>
        <end position="208"/>
    </location>
</feature>
<dbReference type="AlphaFoldDB" id="A0A182VD48"/>
<reference evidence="2" key="1">
    <citation type="submission" date="2020-05" db="UniProtKB">
        <authorList>
            <consortium name="EnsemblMetazoa"/>
        </authorList>
    </citation>
    <scope>IDENTIFICATION</scope>
    <source>
        <strain evidence="2">MAF</strain>
    </source>
</reference>
<organism evidence="2 3">
    <name type="scientific">Anopheles merus</name>
    <name type="common">Mosquito</name>
    <dbReference type="NCBI Taxonomy" id="30066"/>
    <lineage>
        <taxon>Eukaryota</taxon>
        <taxon>Metazoa</taxon>
        <taxon>Ecdysozoa</taxon>
        <taxon>Arthropoda</taxon>
        <taxon>Hexapoda</taxon>
        <taxon>Insecta</taxon>
        <taxon>Pterygota</taxon>
        <taxon>Neoptera</taxon>
        <taxon>Endopterygota</taxon>
        <taxon>Diptera</taxon>
        <taxon>Nematocera</taxon>
        <taxon>Culicoidea</taxon>
        <taxon>Culicidae</taxon>
        <taxon>Anophelinae</taxon>
        <taxon>Anopheles</taxon>
    </lineage>
</organism>
<evidence type="ECO:0000313" key="3">
    <source>
        <dbReference type="Proteomes" id="UP000075903"/>
    </source>
</evidence>
<name>A0A182VD48_ANOME</name>
<sequence>MEADRIVHTTKVRASAVAKVERFDRTRVVLEILQTAGGCKQTDITVRESTCHQWKHVGSVQLTGSVFGRGCHTRRTLELLHTDAPVWVGQGWDLGAAGNAEGDRHRAIGTVAVSVAAVVVVAEVTVVTVGSMTVVRWWSVRDIVLVGGASDASMQEVGRSKERFRVRQENGLRADLAGPRSVYSFSQTFSSPGTGGPQRTNCKVTGCD</sequence>
<evidence type="ECO:0000256" key="1">
    <source>
        <dbReference type="SAM" id="MobiDB-lite"/>
    </source>
</evidence>